<dbReference type="SUPFAM" id="SSF56801">
    <property type="entry name" value="Acetyl-CoA synthetase-like"/>
    <property type="match status" value="1"/>
</dbReference>
<dbReference type="AlphaFoldDB" id="S5TV51"/>
<dbReference type="Pfam" id="PF13193">
    <property type="entry name" value="AMP-binding_C"/>
    <property type="match status" value="1"/>
</dbReference>
<dbReference type="InterPro" id="IPR020845">
    <property type="entry name" value="AMP-binding_CS"/>
</dbReference>
<dbReference type="PROSITE" id="PS00455">
    <property type="entry name" value="AMP_BINDING"/>
    <property type="match status" value="1"/>
</dbReference>
<evidence type="ECO:0000259" key="3">
    <source>
        <dbReference type="PROSITE" id="PS50075"/>
    </source>
</evidence>
<organism evidence="4">
    <name type="scientific">uncultured bacterium esnapd18</name>
    <dbReference type="NCBI Taxonomy" id="1366599"/>
    <lineage>
        <taxon>Bacteria</taxon>
        <taxon>environmental samples</taxon>
    </lineage>
</organism>
<dbReference type="Gene3D" id="2.30.38.10">
    <property type="entry name" value="Luciferase, Domain 3"/>
    <property type="match status" value="1"/>
</dbReference>
<dbReference type="GO" id="GO:0031177">
    <property type="term" value="F:phosphopantetheine binding"/>
    <property type="evidence" value="ECO:0007669"/>
    <property type="project" value="InterPro"/>
</dbReference>
<dbReference type="InterPro" id="IPR006162">
    <property type="entry name" value="Ppantetheine_attach_site"/>
</dbReference>
<dbReference type="InterPro" id="IPR000873">
    <property type="entry name" value="AMP-dep_synth/lig_dom"/>
</dbReference>
<dbReference type="NCBIfam" id="TIGR01733">
    <property type="entry name" value="AA-adenyl-dom"/>
    <property type="match status" value="1"/>
</dbReference>
<dbReference type="GO" id="GO:0004467">
    <property type="term" value="F:long-chain fatty acid-CoA ligase activity"/>
    <property type="evidence" value="ECO:0007669"/>
    <property type="project" value="UniProtKB-EC"/>
</dbReference>
<evidence type="ECO:0000256" key="2">
    <source>
        <dbReference type="ARBA" id="ARBA00022553"/>
    </source>
</evidence>
<evidence type="ECO:0000313" key="4">
    <source>
        <dbReference type="EMBL" id="AGS49871.1"/>
    </source>
</evidence>
<dbReference type="GO" id="GO:0044550">
    <property type="term" value="P:secondary metabolite biosynthetic process"/>
    <property type="evidence" value="ECO:0007669"/>
    <property type="project" value="TreeGrafter"/>
</dbReference>
<dbReference type="PROSITE" id="PS50075">
    <property type="entry name" value="CARRIER"/>
    <property type="match status" value="1"/>
</dbReference>
<dbReference type="PROSITE" id="PS00012">
    <property type="entry name" value="PHOSPHOPANTETHEINE"/>
    <property type="match status" value="1"/>
</dbReference>
<reference evidence="4" key="1">
    <citation type="journal article" date="2013" name="Proc. Natl. Acad. Sci. U.S.A.">
        <title>Mapping gene clusters within arrayed metagenomic libraries to expand the structural diversity of biomedically relevant natural products.</title>
        <authorList>
            <person name="Owen J.G."/>
            <person name="Reddy B.V."/>
            <person name="Ternei M.A."/>
            <person name="Charlop-Powers Z."/>
            <person name="Calle P.Y."/>
            <person name="Kim J.H."/>
            <person name="Brady S.F."/>
        </authorList>
    </citation>
    <scope>NUCLEOTIDE SEQUENCE</scope>
</reference>
<dbReference type="PANTHER" id="PTHR45527:SF1">
    <property type="entry name" value="FATTY ACID SYNTHASE"/>
    <property type="match status" value="1"/>
</dbReference>
<dbReference type="InterPro" id="IPR045851">
    <property type="entry name" value="AMP-bd_C_sf"/>
</dbReference>
<dbReference type="InterPro" id="IPR020806">
    <property type="entry name" value="PKS_PP-bd"/>
</dbReference>
<evidence type="ECO:0000256" key="1">
    <source>
        <dbReference type="ARBA" id="ARBA00022450"/>
    </source>
</evidence>
<dbReference type="Pfam" id="PF00550">
    <property type="entry name" value="PP-binding"/>
    <property type="match status" value="1"/>
</dbReference>
<dbReference type="PANTHER" id="PTHR45527">
    <property type="entry name" value="NONRIBOSOMAL PEPTIDE SYNTHETASE"/>
    <property type="match status" value="1"/>
</dbReference>
<dbReference type="InterPro" id="IPR036736">
    <property type="entry name" value="ACP-like_sf"/>
</dbReference>
<protein>
    <submittedName>
        <fullName evidence="4">Long-chain-fatty-acid--CoA ligase</fullName>
        <ecNumber evidence="4">6.2.1.3</ecNumber>
    </submittedName>
</protein>
<dbReference type="InterPro" id="IPR009081">
    <property type="entry name" value="PP-bd_ACP"/>
</dbReference>
<sequence length="781" mass="82507">MTMGWRPAEIGDEHVERLPRVLAGDLDRLATRLEVDLEQLLAAAHLLVMSVLTGQRELLVDIGAHGTVRSVDVSATDWAGFVRALAGPADTRPASEAGGYTTVSSTRPDMAMPDGALVAVDGDCQTLRFRLGDWSQAPELSRLVGYHLAALRALVAAPEAPLKGTCLLSDDETAVLVHDCDALAVDPPGLRVHELIAEQARRTPDAVAVRLGPTASSYRELDENANRIANALLAAGLRDEDVVGVVTERTPGWAAALLGVFKAGGAYLPVDPGYPAQRAETMLTGAGARFVVVAADAADHLRSVPVVAAGGVEVLVTDEVLAGEAPCHDPGVAVGAEQMAYLYFTSGSTGLPKGAMCEHLGMSNHVLAKIDVLGIGPGDVVVQNAPLCFDISLWQLVAALTVGASVELVAQNDVLDIGRFTAVLAAANATVLQVVPAYLDLLLTYGEERPGEWPDSVRVVSVTGEAIGKPLVARWFARHPDVPLVNAYGATEASDDTTHAVLTGVPAHRTVPVGTPIRNVGVYVVDENLTLVPPGAPGEIVFSGIAVGRGYVNDPVRTGEVFTEDPYRPGRRLYRTGDFGRWLPDGDLEFLGRRDEQVKVRGMRVELGEVEAEVAKVAGVETATVVTRDTAGGKALVAFYTTGTALTPDALAAALRANVPEHLVPSACHVVDALPLTENGKVDKRELADRAEELAAAVVPAHGPSSDVERYLARLWSEVLGVPMERIGMDSNFFDIGGDSLAAVRLVVKLRRTVSLTTVLRYPRLGEQAANLPEDALLTAN</sequence>
<dbReference type="Gene3D" id="3.40.50.980">
    <property type="match status" value="2"/>
</dbReference>
<keyword evidence="4" id="KW-0436">Ligase</keyword>
<proteinExistence type="predicted"/>
<dbReference type="EMBL" id="KF264558">
    <property type="protein sequence ID" value="AGS49871.1"/>
    <property type="molecule type" value="Genomic_DNA"/>
</dbReference>
<dbReference type="Gene3D" id="1.10.1200.10">
    <property type="entry name" value="ACP-like"/>
    <property type="match status" value="1"/>
</dbReference>
<dbReference type="Pfam" id="PF00501">
    <property type="entry name" value="AMP-binding"/>
    <property type="match status" value="1"/>
</dbReference>
<keyword evidence="1" id="KW-0596">Phosphopantetheine</keyword>
<dbReference type="GO" id="GO:0005737">
    <property type="term" value="C:cytoplasm"/>
    <property type="evidence" value="ECO:0007669"/>
    <property type="project" value="TreeGrafter"/>
</dbReference>
<feature type="domain" description="Carrier" evidence="3">
    <location>
        <begin position="703"/>
        <end position="781"/>
    </location>
</feature>
<dbReference type="SMART" id="SM00823">
    <property type="entry name" value="PKS_PP"/>
    <property type="match status" value="1"/>
</dbReference>
<name>S5TV51_9BACT</name>
<dbReference type="SUPFAM" id="SSF47336">
    <property type="entry name" value="ACP-like"/>
    <property type="match status" value="1"/>
</dbReference>
<dbReference type="CDD" id="cd05930">
    <property type="entry name" value="A_NRPS"/>
    <property type="match status" value="1"/>
</dbReference>
<dbReference type="EC" id="6.2.1.3" evidence="4"/>
<keyword evidence="2" id="KW-0597">Phosphoprotein</keyword>
<dbReference type="InterPro" id="IPR010071">
    <property type="entry name" value="AA_adenyl_dom"/>
</dbReference>
<dbReference type="InterPro" id="IPR025110">
    <property type="entry name" value="AMP-bd_C"/>
</dbReference>
<dbReference type="Gene3D" id="3.30.300.30">
    <property type="match status" value="1"/>
</dbReference>
<dbReference type="GO" id="GO:0043041">
    <property type="term" value="P:amino acid activation for nonribosomal peptide biosynthetic process"/>
    <property type="evidence" value="ECO:0007669"/>
    <property type="project" value="TreeGrafter"/>
</dbReference>
<accession>S5TV51</accession>